<keyword evidence="3" id="KW-1185">Reference proteome</keyword>
<dbReference type="PANTHER" id="PTHR42791:SF14">
    <property type="entry name" value="N-ACETYLTRANSFERASE DOMAIN-CONTAINING PROTEIN"/>
    <property type="match status" value="1"/>
</dbReference>
<dbReference type="EMBL" id="ML987202">
    <property type="protein sequence ID" value="KAF2244776.1"/>
    <property type="molecule type" value="Genomic_DNA"/>
</dbReference>
<dbReference type="Gene3D" id="3.40.630.30">
    <property type="match status" value="1"/>
</dbReference>
<dbReference type="GeneID" id="54589748"/>
<organism evidence="2 3">
    <name type="scientific">Trematosphaeria pertusa</name>
    <dbReference type="NCBI Taxonomy" id="390896"/>
    <lineage>
        <taxon>Eukaryota</taxon>
        <taxon>Fungi</taxon>
        <taxon>Dikarya</taxon>
        <taxon>Ascomycota</taxon>
        <taxon>Pezizomycotina</taxon>
        <taxon>Dothideomycetes</taxon>
        <taxon>Pleosporomycetidae</taxon>
        <taxon>Pleosporales</taxon>
        <taxon>Massarineae</taxon>
        <taxon>Trematosphaeriaceae</taxon>
        <taxon>Trematosphaeria</taxon>
    </lineage>
</organism>
<dbReference type="Proteomes" id="UP000800094">
    <property type="component" value="Unassembled WGS sequence"/>
</dbReference>
<dbReference type="AlphaFoldDB" id="A0A6A6I3C1"/>
<name>A0A6A6I3C1_9PLEO</name>
<evidence type="ECO:0000259" key="1">
    <source>
        <dbReference type="PROSITE" id="PS51186"/>
    </source>
</evidence>
<accession>A0A6A6I3C1</accession>
<dbReference type="PROSITE" id="PS51186">
    <property type="entry name" value="GNAT"/>
    <property type="match status" value="1"/>
</dbReference>
<evidence type="ECO:0000313" key="2">
    <source>
        <dbReference type="EMBL" id="KAF2244776.1"/>
    </source>
</evidence>
<proteinExistence type="predicted"/>
<evidence type="ECO:0000313" key="3">
    <source>
        <dbReference type="Proteomes" id="UP000800094"/>
    </source>
</evidence>
<dbReference type="PANTHER" id="PTHR42791">
    <property type="entry name" value="GNAT FAMILY ACETYLTRANSFERASE"/>
    <property type="match status" value="1"/>
</dbReference>
<feature type="domain" description="N-acetyltransferase" evidence="1">
    <location>
        <begin position="81"/>
        <end position="218"/>
    </location>
</feature>
<keyword evidence="2" id="KW-0012">Acyltransferase</keyword>
<dbReference type="Pfam" id="PF00583">
    <property type="entry name" value="Acetyltransf_1"/>
    <property type="match status" value="1"/>
</dbReference>
<gene>
    <name evidence="2" type="ORF">BU26DRAFT_86542</name>
</gene>
<keyword evidence="2" id="KW-0808">Transferase</keyword>
<dbReference type="SUPFAM" id="SSF55729">
    <property type="entry name" value="Acyl-CoA N-acyltransferases (Nat)"/>
    <property type="match status" value="1"/>
</dbReference>
<dbReference type="InterPro" id="IPR052523">
    <property type="entry name" value="Trichothecene_AcTrans"/>
</dbReference>
<dbReference type="CDD" id="cd04301">
    <property type="entry name" value="NAT_SF"/>
    <property type="match status" value="1"/>
</dbReference>
<protein>
    <submittedName>
        <fullName evidence="2">Acyl-CoA N-acyltransferase</fullName>
    </submittedName>
</protein>
<dbReference type="InterPro" id="IPR016181">
    <property type="entry name" value="Acyl_CoA_acyltransferase"/>
</dbReference>
<reference evidence="2" key="1">
    <citation type="journal article" date="2020" name="Stud. Mycol.">
        <title>101 Dothideomycetes genomes: a test case for predicting lifestyles and emergence of pathogens.</title>
        <authorList>
            <person name="Haridas S."/>
            <person name="Albert R."/>
            <person name="Binder M."/>
            <person name="Bloem J."/>
            <person name="Labutti K."/>
            <person name="Salamov A."/>
            <person name="Andreopoulos B."/>
            <person name="Baker S."/>
            <person name="Barry K."/>
            <person name="Bills G."/>
            <person name="Bluhm B."/>
            <person name="Cannon C."/>
            <person name="Castanera R."/>
            <person name="Culley D."/>
            <person name="Daum C."/>
            <person name="Ezra D."/>
            <person name="Gonzalez J."/>
            <person name="Henrissat B."/>
            <person name="Kuo A."/>
            <person name="Liang C."/>
            <person name="Lipzen A."/>
            <person name="Lutzoni F."/>
            <person name="Magnuson J."/>
            <person name="Mondo S."/>
            <person name="Nolan M."/>
            <person name="Ohm R."/>
            <person name="Pangilinan J."/>
            <person name="Park H.-J."/>
            <person name="Ramirez L."/>
            <person name="Alfaro M."/>
            <person name="Sun H."/>
            <person name="Tritt A."/>
            <person name="Yoshinaga Y."/>
            <person name="Zwiers L.-H."/>
            <person name="Turgeon B."/>
            <person name="Goodwin S."/>
            <person name="Spatafora J."/>
            <person name="Crous P."/>
            <person name="Grigoriev I."/>
        </authorList>
    </citation>
    <scope>NUCLEOTIDE SEQUENCE</scope>
    <source>
        <strain evidence="2">CBS 122368</strain>
    </source>
</reference>
<dbReference type="RefSeq" id="XP_033679780.1">
    <property type="nucleotide sequence ID" value="XM_033836418.1"/>
</dbReference>
<dbReference type="OrthoDB" id="2115692at2759"/>
<dbReference type="InterPro" id="IPR000182">
    <property type="entry name" value="GNAT_dom"/>
</dbReference>
<sequence length="226" mass="25978">MANPSLVVSPLEPDEAPQYMRIRHESFRHDINKILYFNGEPSQKTLDRVTQDVRNGISKGILYLKCVDTSTGEMIAGARWEYIRPKDPDAKERTREEIEQDLGLGSMYEESHPEVWNTFFSMLNAAKREHRGTRPHYVLQTLATLPKHHRRGAGRLLTQWGCERADEAGVEAFLEASKMGQSLYERFGFVPIREIAIDLKKWGGQEEIKLMIMRRPAKHERALGAS</sequence>
<dbReference type="GO" id="GO:0016747">
    <property type="term" value="F:acyltransferase activity, transferring groups other than amino-acyl groups"/>
    <property type="evidence" value="ECO:0007669"/>
    <property type="project" value="InterPro"/>
</dbReference>